<accession>A0A9Q6EHF7</accession>
<dbReference type="AlphaFoldDB" id="A0A9Q6EHF7"/>
<evidence type="ECO:0000313" key="1">
    <source>
        <dbReference type="EMBL" id="PHJ88499.1"/>
    </source>
</evidence>
<protein>
    <submittedName>
        <fullName evidence="1">Uncharacterized protein</fullName>
    </submittedName>
</protein>
<sequence length="262" mass="28449">MSEVAHLHARALDDAPVAVDQRIDLVGERQDLAREFALDAFGLAAADALQRPAGAVERFQAVKNGQAVDDQPTDADHGQRRVEPAGEEGDLVLDDLQIAGYAEARRTALVVEHDLGFAHTDLVADLVGHLVIALVILVEGRDLDIRHGEIGNAERSRRQRCGRIIAERLNQPVPAGRGLGKPEVTECWRAGKAVAVTDRNGIDDIVELGTQEIVEAAFHALTIKGGYRHCDRHQTECRPEGGKQQDARGERADPHFAGACIR</sequence>
<evidence type="ECO:0000313" key="2">
    <source>
        <dbReference type="Proteomes" id="UP000222310"/>
    </source>
</evidence>
<gene>
    <name evidence="1" type="ORF">VF08_37980</name>
</gene>
<organism evidence="1 2">
    <name type="scientific">Nostoc linckia z8</name>
    <dbReference type="NCBI Taxonomy" id="1628746"/>
    <lineage>
        <taxon>Bacteria</taxon>
        <taxon>Bacillati</taxon>
        <taxon>Cyanobacteriota</taxon>
        <taxon>Cyanophyceae</taxon>
        <taxon>Nostocales</taxon>
        <taxon>Nostocaceae</taxon>
        <taxon>Nostoc</taxon>
    </lineage>
</organism>
<reference evidence="1 2" key="1">
    <citation type="submission" date="2015-02" db="EMBL/GenBank/DDBJ databases">
        <title>Nostoc linckia genome annotation.</title>
        <authorList>
            <person name="Zhou Z."/>
        </authorList>
    </citation>
    <scope>NUCLEOTIDE SEQUENCE [LARGE SCALE GENOMIC DNA]</scope>
    <source>
        <strain evidence="2">z8</strain>
    </source>
</reference>
<proteinExistence type="predicted"/>
<dbReference type="Proteomes" id="UP000222310">
    <property type="component" value="Unassembled WGS sequence"/>
</dbReference>
<comment type="caution">
    <text evidence="1">The sequence shown here is derived from an EMBL/GenBank/DDBJ whole genome shotgun (WGS) entry which is preliminary data.</text>
</comment>
<name>A0A9Q6EHF7_NOSLI</name>
<dbReference type="EMBL" id="LAHD01000285">
    <property type="protein sequence ID" value="PHJ88499.1"/>
    <property type="molecule type" value="Genomic_DNA"/>
</dbReference>